<name>A0A9P1GXJ6_9PEZI</name>
<reference evidence="1" key="1">
    <citation type="submission" date="2022-11" db="EMBL/GenBank/DDBJ databases">
        <authorList>
            <person name="Scott C."/>
            <person name="Bruce N."/>
        </authorList>
    </citation>
    <scope>NUCLEOTIDE SEQUENCE</scope>
</reference>
<keyword evidence="2" id="KW-1185">Reference proteome</keyword>
<accession>A0A9P1GXJ6</accession>
<comment type="caution">
    <text evidence="1">The sequence shown here is derived from an EMBL/GenBank/DDBJ whole genome shotgun (WGS) entry which is preliminary data.</text>
</comment>
<gene>
    <name evidence="1" type="ORF">PPNO1_LOCUS1515</name>
</gene>
<protein>
    <submittedName>
        <fullName evidence="1">Uncharacterized protein</fullName>
    </submittedName>
</protein>
<evidence type="ECO:0000313" key="1">
    <source>
        <dbReference type="EMBL" id="CAI4211741.1"/>
    </source>
</evidence>
<evidence type="ECO:0000313" key="2">
    <source>
        <dbReference type="Proteomes" id="UP000838763"/>
    </source>
</evidence>
<dbReference type="AlphaFoldDB" id="A0A9P1GXJ6"/>
<dbReference type="EMBL" id="CALLCH030000002">
    <property type="protein sequence ID" value="CAI4211741.1"/>
    <property type="molecule type" value="Genomic_DNA"/>
</dbReference>
<sequence length="76" mass="8292">MDLLEDLLAFQKRRPPARMHFNQFPRALSCARTLPRDTGIPASDAALHHVGGIMHPLASHGGHGIPVSSNFRSLVV</sequence>
<organism evidence="1 2">
    <name type="scientific">Parascedosporium putredinis</name>
    <dbReference type="NCBI Taxonomy" id="1442378"/>
    <lineage>
        <taxon>Eukaryota</taxon>
        <taxon>Fungi</taxon>
        <taxon>Dikarya</taxon>
        <taxon>Ascomycota</taxon>
        <taxon>Pezizomycotina</taxon>
        <taxon>Sordariomycetes</taxon>
        <taxon>Hypocreomycetidae</taxon>
        <taxon>Microascales</taxon>
        <taxon>Microascaceae</taxon>
        <taxon>Parascedosporium</taxon>
    </lineage>
</organism>
<proteinExistence type="predicted"/>
<dbReference type="Proteomes" id="UP000838763">
    <property type="component" value="Unassembled WGS sequence"/>
</dbReference>